<proteinExistence type="predicted"/>
<organism evidence="1 2">
    <name type="scientific">Salimicrobium halophilum</name>
    <dbReference type="NCBI Taxonomy" id="86666"/>
    <lineage>
        <taxon>Bacteria</taxon>
        <taxon>Bacillati</taxon>
        <taxon>Bacillota</taxon>
        <taxon>Bacilli</taxon>
        <taxon>Bacillales</taxon>
        <taxon>Bacillaceae</taxon>
        <taxon>Salimicrobium</taxon>
    </lineage>
</organism>
<gene>
    <name evidence="1" type="ORF">SAMN04490247_2177</name>
</gene>
<reference evidence="2" key="1">
    <citation type="submission" date="2016-10" db="EMBL/GenBank/DDBJ databases">
        <authorList>
            <person name="Varghese N."/>
            <person name="Submissions S."/>
        </authorList>
    </citation>
    <scope>NUCLEOTIDE SEQUENCE [LARGE SCALE GENOMIC DNA]</scope>
    <source>
        <strain evidence="2">DSM 4771</strain>
    </source>
</reference>
<keyword evidence="2" id="KW-1185">Reference proteome</keyword>
<dbReference type="AlphaFoldDB" id="A0A1G8UD07"/>
<sequence length="57" mass="6874">MRRVRFHKKNEVSEEPIDTVERKIDLDTESDNHEEIKTMLCEKLNINEEEVEIISFI</sequence>
<protein>
    <submittedName>
        <fullName evidence="1">Uncharacterized protein</fullName>
    </submittedName>
</protein>
<dbReference type="RefSeq" id="WP_176757505.1">
    <property type="nucleotide sequence ID" value="NZ_FNEV01000006.1"/>
</dbReference>
<evidence type="ECO:0000313" key="1">
    <source>
        <dbReference type="EMBL" id="SDJ51484.1"/>
    </source>
</evidence>
<accession>A0A1G8UD07</accession>
<evidence type="ECO:0000313" key="2">
    <source>
        <dbReference type="Proteomes" id="UP000199225"/>
    </source>
</evidence>
<name>A0A1G8UD07_9BACI</name>
<dbReference type="EMBL" id="FNEV01000006">
    <property type="protein sequence ID" value="SDJ51484.1"/>
    <property type="molecule type" value="Genomic_DNA"/>
</dbReference>
<dbReference type="Proteomes" id="UP000199225">
    <property type="component" value="Unassembled WGS sequence"/>
</dbReference>